<gene>
    <name evidence="1" type="ORF">JJJ17_18600</name>
</gene>
<name>A0A934SHV4_9RHOB</name>
<keyword evidence="2" id="KW-1185">Reference proteome</keyword>
<dbReference type="Proteomes" id="UP000640485">
    <property type="component" value="Unassembled WGS sequence"/>
</dbReference>
<dbReference type="EMBL" id="JAEPRQ010000010">
    <property type="protein sequence ID" value="MBK4217943.1"/>
    <property type="molecule type" value="Genomic_DNA"/>
</dbReference>
<accession>A0A934SHV4</accession>
<sequence length="84" mass="8652">MTDDITLPALTADARDHMAALIELLDLMFWAAEGIGDLQGAAMARGAMLARERAERLRELLAAISGSAQAASGADDGAVDAQGP</sequence>
<proteinExistence type="predicted"/>
<dbReference type="AlphaFoldDB" id="A0A934SHV4"/>
<protein>
    <submittedName>
        <fullName evidence="1">Uncharacterized protein</fullName>
    </submittedName>
</protein>
<comment type="caution">
    <text evidence="1">The sequence shown here is derived from an EMBL/GenBank/DDBJ whole genome shotgun (WGS) entry which is preliminary data.</text>
</comment>
<evidence type="ECO:0000313" key="1">
    <source>
        <dbReference type="EMBL" id="MBK4217943.1"/>
    </source>
</evidence>
<reference evidence="1" key="1">
    <citation type="submission" date="2021-01" db="EMBL/GenBank/DDBJ databases">
        <title>Paracoccus amoyensis sp. nov., isolated from the surface seawater along the coast of Xiamen Island, China.</title>
        <authorList>
            <person name="Lyu L."/>
        </authorList>
    </citation>
    <scope>NUCLEOTIDE SEQUENCE</scope>
    <source>
        <strain evidence="1">MJ17</strain>
    </source>
</reference>
<organism evidence="1 2">
    <name type="scientific">Paracoccus caeni</name>
    <dbReference type="NCBI Taxonomy" id="657651"/>
    <lineage>
        <taxon>Bacteria</taxon>
        <taxon>Pseudomonadati</taxon>
        <taxon>Pseudomonadota</taxon>
        <taxon>Alphaproteobacteria</taxon>
        <taxon>Rhodobacterales</taxon>
        <taxon>Paracoccaceae</taxon>
        <taxon>Paracoccus</taxon>
    </lineage>
</organism>
<dbReference type="RefSeq" id="WP_200689158.1">
    <property type="nucleotide sequence ID" value="NZ_JAEPRQ010000010.1"/>
</dbReference>
<evidence type="ECO:0000313" key="2">
    <source>
        <dbReference type="Proteomes" id="UP000640485"/>
    </source>
</evidence>